<organism evidence="3 4">
    <name type="scientific">Rhipicephalus microplus</name>
    <name type="common">Cattle tick</name>
    <name type="synonym">Boophilus microplus</name>
    <dbReference type="NCBI Taxonomy" id="6941"/>
    <lineage>
        <taxon>Eukaryota</taxon>
        <taxon>Metazoa</taxon>
        <taxon>Ecdysozoa</taxon>
        <taxon>Arthropoda</taxon>
        <taxon>Chelicerata</taxon>
        <taxon>Arachnida</taxon>
        <taxon>Acari</taxon>
        <taxon>Parasitiformes</taxon>
        <taxon>Ixodida</taxon>
        <taxon>Ixodoidea</taxon>
        <taxon>Ixodidae</taxon>
        <taxon>Rhipicephalinae</taxon>
        <taxon>Rhipicephalus</taxon>
        <taxon>Boophilus</taxon>
    </lineage>
</organism>
<feature type="compositionally biased region" description="Polar residues" evidence="1">
    <location>
        <begin position="1007"/>
        <end position="1017"/>
    </location>
</feature>
<reference evidence="3" key="1">
    <citation type="journal article" date="2020" name="Cell">
        <title>Large-Scale Comparative Analyses of Tick Genomes Elucidate Their Genetic Diversity and Vector Capacities.</title>
        <authorList>
            <consortium name="Tick Genome and Microbiome Consortium (TIGMIC)"/>
            <person name="Jia N."/>
            <person name="Wang J."/>
            <person name="Shi W."/>
            <person name="Du L."/>
            <person name="Sun Y."/>
            <person name="Zhan W."/>
            <person name="Jiang J.F."/>
            <person name="Wang Q."/>
            <person name="Zhang B."/>
            <person name="Ji P."/>
            <person name="Bell-Sakyi L."/>
            <person name="Cui X.M."/>
            <person name="Yuan T.T."/>
            <person name="Jiang B.G."/>
            <person name="Yang W.F."/>
            <person name="Lam T.T."/>
            <person name="Chang Q.C."/>
            <person name="Ding S.J."/>
            <person name="Wang X.J."/>
            <person name="Zhu J.G."/>
            <person name="Ruan X.D."/>
            <person name="Zhao L."/>
            <person name="Wei J.T."/>
            <person name="Ye R.Z."/>
            <person name="Que T.C."/>
            <person name="Du C.H."/>
            <person name="Zhou Y.H."/>
            <person name="Cheng J.X."/>
            <person name="Dai P.F."/>
            <person name="Guo W.B."/>
            <person name="Han X.H."/>
            <person name="Huang E.J."/>
            <person name="Li L.F."/>
            <person name="Wei W."/>
            <person name="Gao Y.C."/>
            <person name="Liu J.Z."/>
            <person name="Shao H.Z."/>
            <person name="Wang X."/>
            <person name="Wang C.C."/>
            <person name="Yang T.C."/>
            <person name="Huo Q.B."/>
            <person name="Li W."/>
            <person name="Chen H.Y."/>
            <person name="Chen S.E."/>
            <person name="Zhou L.G."/>
            <person name="Ni X.B."/>
            <person name="Tian J.H."/>
            <person name="Sheng Y."/>
            <person name="Liu T."/>
            <person name="Pan Y.S."/>
            <person name="Xia L.Y."/>
            <person name="Li J."/>
            <person name="Zhao F."/>
            <person name="Cao W.C."/>
        </authorList>
    </citation>
    <scope>NUCLEOTIDE SEQUENCE</scope>
    <source>
        <strain evidence="3">Rmic-2018</strain>
    </source>
</reference>
<sequence>MESQKTPVFRKIPFWLRSFRISKDASVSVDKEGRPASCQTKRFLRSYRRSLGSRKSEDQGDENNHEGQDASRASLMSIREIWAEEAKAQAFFEKSMSERRSKKPCSLRSKLLGSPSKIPISEKMQANQREHQSSLNHCCYSPNKENFVPPNVAKCKSYGNQSSTGSSDGNLASEIVLSAARHAKNRRSLAREQDVWRTAVNNIGLPRTSTELGQLPQVPSEQDFLALSQVMMPPRNEKQERVRDWVLCNGDLSCGISAQHSLPYPQHKPRQGHLAKEETIPKSIDCAPKVPPRTYLAKMVHAKAHLMKTAAPLANSRIPGAKQNLGGAKGAVSKCAHSLTSQANQDCSLLPKRVASKQQVPLERPRRLCAEAGMRSQALASRHQQPKKASRLQAHHNLGYDIDCASRVQKLRKNCSTGASDVMADDEATVLNCSCERCLTKFNAAGRQVPGKIADFHNNYSHAVRHQAVNTCLSKNGKQAAALSHHCECCQFKKTHEELQLDDKLGSSTQPKQSCQKNLDKAAKCSTSNTPGFQCQDEITKVIEEAVKASIEKLLSAKANPQLNKARSVESLHELADCKKATTSPSKYILLSSCRSGTADSLFHSAEEGKGDSGIASFHQSCLTKGTEKKVATISIDTVNSSSQLPQSKAALERTASLPSLVESSSPAKLRVSTAFIKLVKRVSTGQSNDRMPSHHTSFLDATMNQQSVASQESCSLCSSGDTESCWQTAESHHAEDSCSHSEKARNSVAQDEANGSSSCIAENDQLERSEAHNIEVQPSVSLPRLVLDSPSSSVASLQSRKPPDGWERTPPSDAPDIIDDDDEPSELNPRTPDDAHEHCFSSDSDGSDDQHILEEVIRKGMGITPPIKLPARCPKLVKSPRRFKSAEVFCGKDHIPTGWLTLLMRASPCQGTDLRCSSFVARPPRSSRPRPGRGREERWLSHSEPPQQQWFTTHEICSIAVNDSEDKGTSPDHRASCPAGMQASLVPVALQQAGVPSGPLRLAWSPGQSSAGVQECSSIARPPRSSRPRPGRLSDSEPPQQQWFTTHKISSIAVNDSEDKGTSPDHRAAAQPECRPRSSRLPCSRQECHPEPCASLGPRASPQLEYRNGSACGISLSSPDRTSSRERSVLDHCAVSTTDTCTVARVFRAHTSVCSAWPPHGDDCLYHASVMTVHFAIATQHEHPKSQGSGVIRAAKLATSRGGSANAYIKVSLQPDHIKRAHWRTSVVKSSRNPEFDHKFSFELMADDAGKRLLVTAWHRDFENKRSELLGSMSFGMAKILDSDQVLSHFCLISLE</sequence>
<dbReference type="VEuPathDB" id="VectorBase:LOC119177189"/>
<feature type="region of interest" description="Disordered" evidence="1">
    <location>
        <begin position="50"/>
        <end position="72"/>
    </location>
</feature>
<dbReference type="PANTHER" id="PTHR46848">
    <property type="entry name" value="REGULATOR OF G-PROTEIN SIGNALING 3"/>
    <property type="match status" value="1"/>
</dbReference>
<dbReference type="GO" id="GO:0005886">
    <property type="term" value="C:plasma membrane"/>
    <property type="evidence" value="ECO:0007669"/>
    <property type="project" value="TreeGrafter"/>
</dbReference>
<dbReference type="EMBL" id="JABSTU010000010">
    <property type="protein sequence ID" value="KAH8018685.1"/>
    <property type="molecule type" value="Genomic_DNA"/>
</dbReference>
<dbReference type="InterPro" id="IPR000008">
    <property type="entry name" value="C2_dom"/>
</dbReference>
<dbReference type="Pfam" id="PF00168">
    <property type="entry name" value="C2"/>
    <property type="match status" value="1"/>
</dbReference>
<feature type="compositionally biased region" description="Acidic residues" evidence="1">
    <location>
        <begin position="817"/>
        <end position="826"/>
    </location>
</feature>
<dbReference type="GO" id="GO:0005634">
    <property type="term" value="C:nucleus"/>
    <property type="evidence" value="ECO:0007669"/>
    <property type="project" value="TreeGrafter"/>
</dbReference>
<dbReference type="SUPFAM" id="SSF49562">
    <property type="entry name" value="C2 domain (Calcium/lipid-binding domain, CaLB)"/>
    <property type="match status" value="1"/>
</dbReference>
<dbReference type="InterPro" id="IPR035892">
    <property type="entry name" value="C2_domain_sf"/>
</dbReference>
<protein>
    <recommendedName>
        <fullName evidence="2">C2 domain-containing protein</fullName>
    </recommendedName>
</protein>
<dbReference type="SMART" id="SM00239">
    <property type="entry name" value="C2"/>
    <property type="match status" value="1"/>
</dbReference>
<proteinExistence type="predicted"/>
<evidence type="ECO:0000313" key="3">
    <source>
        <dbReference type="EMBL" id="KAH8018685.1"/>
    </source>
</evidence>
<reference evidence="3" key="2">
    <citation type="submission" date="2021-09" db="EMBL/GenBank/DDBJ databases">
        <authorList>
            <person name="Jia N."/>
            <person name="Wang J."/>
            <person name="Shi W."/>
            <person name="Du L."/>
            <person name="Sun Y."/>
            <person name="Zhan W."/>
            <person name="Jiang J."/>
            <person name="Wang Q."/>
            <person name="Zhang B."/>
            <person name="Ji P."/>
            <person name="Sakyi L.B."/>
            <person name="Cui X."/>
            <person name="Yuan T."/>
            <person name="Jiang B."/>
            <person name="Yang W."/>
            <person name="Lam T.T.-Y."/>
            <person name="Chang Q."/>
            <person name="Ding S."/>
            <person name="Wang X."/>
            <person name="Zhu J."/>
            <person name="Ruan X."/>
            <person name="Zhao L."/>
            <person name="Wei J."/>
            <person name="Que T."/>
            <person name="Du C."/>
            <person name="Cheng J."/>
            <person name="Dai P."/>
            <person name="Han X."/>
            <person name="Huang E."/>
            <person name="Gao Y."/>
            <person name="Liu J."/>
            <person name="Shao H."/>
            <person name="Ye R."/>
            <person name="Li L."/>
            <person name="Wei W."/>
            <person name="Wang X."/>
            <person name="Wang C."/>
            <person name="Huo Q."/>
            <person name="Li W."/>
            <person name="Guo W."/>
            <person name="Chen H."/>
            <person name="Chen S."/>
            <person name="Zhou L."/>
            <person name="Zhou L."/>
            <person name="Ni X."/>
            <person name="Tian J."/>
            <person name="Zhou Y."/>
            <person name="Sheng Y."/>
            <person name="Liu T."/>
            <person name="Pan Y."/>
            <person name="Xia L."/>
            <person name="Li J."/>
            <person name="Zhao F."/>
            <person name="Cao W."/>
        </authorList>
    </citation>
    <scope>NUCLEOTIDE SEQUENCE</scope>
    <source>
        <strain evidence="3">Rmic-2018</strain>
        <tissue evidence="3">Larvae</tissue>
    </source>
</reference>
<dbReference type="PANTHER" id="PTHR46848:SF1">
    <property type="entry name" value="REGULATOR OF G-PROTEIN SIGNALING 3"/>
    <property type="match status" value="1"/>
</dbReference>
<accession>A0A9J6D921</accession>
<evidence type="ECO:0000256" key="1">
    <source>
        <dbReference type="SAM" id="MobiDB-lite"/>
    </source>
</evidence>
<dbReference type="PROSITE" id="PS50004">
    <property type="entry name" value="C2"/>
    <property type="match status" value="1"/>
</dbReference>
<feature type="domain" description="C2" evidence="2">
    <location>
        <begin position="1170"/>
        <end position="1291"/>
    </location>
</feature>
<evidence type="ECO:0000259" key="2">
    <source>
        <dbReference type="PROSITE" id="PS50004"/>
    </source>
</evidence>
<feature type="region of interest" description="Disordered" evidence="1">
    <location>
        <begin position="794"/>
        <end position="850"/>
    </location>
</feature>
<feature type="region of interest" description="Disordered" evidence="1">
    <location>
        <begin position="922"/>
        <end position="946"/>
    </location>
</feature>
<feature type="compositionally biased region" description="Basic and acidic residues" evidence="1">
    <location>
        <begin position="1058"/>
        <end position="1069"/>
    </location>
</feature>
<feature type="compositionally biased region" description="Basic and acidic residues" evidence="1">
    <location>
        <begin position="54"/>
        <end position="69"/>
    </location>
</feature>
<name>A0A9J6D921_RHIMP</name>
<feature type="region of interest" description="Disordered" evidence="1">
    <location>
        <begin position="1002"/>
        <end position="1100"/>
    </location>
</feature>
<dbReference type="Gene3D" id="2.60.40.150">
    <property type="entry name" value="C2 domain"/>
    <property type="match status" value="1"/>
</dbReference>
<comment type="caution">
    <text evidence="3">The sequence shown here is derived from an EMBL/GenBank/DDBJ whole genome shotgun (WGS) entry which is preliminary data.</text>
</comment>
<feature type="compositionally biased region" description="Basic and acidic residues" evidence="1">
    <location>
        <begin position="832"/>
        <end position="841"/>
    </location>
</feature>
<evidence type="ECO:0000313" key="4">
    <source>
        <dbReference type="Proteomes" id="UP000821866"/>
    </source>
</evidence>
<gene>
    <name evidence="3" type="ORF">HPB51_010512</name>
</gene>
<dbReference type="Proteomes" id="UP000821866">
    <property type="component" value="Chromosome 8"/>
</dbReference>
<feature type="compositionally biased region" description="Polar residues" evidence="1">
    <location>
        <begin position="1038"/>
        <end position="1055"/>
    </location>
</feature>
<keyword evidence="4" id="KW-1185">Reference proteome</keyword>